<dbReference type="PANTHER" id="PTHR10629:SF52">
    <property type="entry name" value="DNA (CYTOSINE-5)-METHYLTRANSFERASE 1"/>
    <property type="match status" value="1"/>
</dbReference>
<reference evidence="8" key="2">
    <citation type="submission" date="2014-01" db="EMBL/GenBank/DDBJ databases">
        <authorList>
            <person name="Hammerl J."/>
        </authorList>
    </citation>
    <scope>NUCLEOTIDE SEQUENCE</scope>
    <source>
        <strain evidence="8">48/10</strain>
        <plasmid evidence="8">p48/10</plasmid>
    </source>
</reference>
<evidence type="ECO:0000256" key="6">
    <source>
        <dbReference type="ARBA" id="ARBA00047422"/>
    </source>
</evidence>
<organism evidence="8">
    <name type="scientific">Vibrio vulnificus</name>
    <dbReference type="NCBI Taxonomy" id="672"/>
    <lineage>
        <taxon>Bacteria</taxon>
        <taxon>Pseudomonadati</taxon>
        <taxon>Pseudomonadota</taxon>
        <taxon>Gammaproteobacteria</taxon>
        <taxon>Vibrionales</taxon>
        <taxon>Vibrionaceae</taxon>
        <taxon>Vibrio</taxon>
    </lineage>
</organism>
<dbReference type="AlphaFoldDB" id="A0AAI9ELW2"/>
<dbReference type="PROSITE" id="PS51679">
    <property type="entry name" value="SAM_MT_C5"/>
    <property type="match status" value="1"/>
</dbReference>
<dbReference type="GO" id="GO:0032259">
    <property type="term" value="P:methylation"/>
    <property type="evidence" value="ECO:0007669"/>
    <property type="project" value="UniProtKB-KW"/>
</dbReference>
<keyword evidence="8" id="KW-0614">Plasmid</keyword>
<dbReference type="InterPro" id="IPR029063">
    <property type="entry name" value="SAM-dependent_MTases_sf"/>
</dbReference>
<proteinExistence type="inferred from homology"/>
<dbReference type="Pfam" id="PF00145">
    <property type="entry name" value="DNA_methylase"/>
    <property type="match status" value="1"/>
</dbReference>
<accession>A0AAI9ELW2</accession>
<dbReference type="GO" id="GO:0003886">
    <property type="term" value="F:DNA (cytosine-5-)-methyltransferase activity"/>
    <property type="evidence" value="ECO:0007669"/>
    <property type="project" value="UniProtKB-EC"/>
</dbReference>
<geneLocation type="plasmid" evidence="8">
    <name>p48/10</name>
</geneLocation>
<dbReference type="GO" id="GO:0044027">
    <property type="term" value="P:negative regulation of gene expression via chromosomal CpG island methylation"/>
    <property type="evidence" value="ECO:0007669"/>
    <property type="project" value="TreeGrafter"/>
</dbReference>
<comment type="similarity">
    <text evidence="7">Belongs to the class I-like SAM-binding methyltransferase superfamily. C5-methyltransferase family.</text>
</comment>
<dbReference type="EMBL" id="HG803186">
    <property type="protein sequence ID" value="CDM12471.1"/>
    <property type="molecule type" value="Genomic_DNA"/>
</dbReference>
<dbReference type="GO" id="GO:0003677">
    <property type="term" value="F:DNA binding"/>
    <property type="evidence" value="ECO:0007669"/>
    <property type="project" value="TreeGrafter"/>
</dbReference>
<dbReference type="Gene3D" id="3.90.120.10">
    <property type="entry name" value="DNA Methylase, subunit A, domain 2"/>
    <property type="match status" value="1"/>
</dbReference>
<dbReference type="PANTHER" id="PTHR10629">
    <property type="entry name" value="CYTOSINE-SPECIFIC METHYLTRANSFERASE"/>
    <property type="match status" value="1"/>
</dbReference>
<dbReference type="Gene3D" id="3.40.50.150">
    <property type="entry name" value="Vaccinia Virus protein VP39"/>
    <property type="match status" value="1"/>
</dbReference>
<keyword evidence="5" id="KW-0680">Restriction system</keyword>
<dbReference type="RefSeq" id="WP_032071993.1">
    <property type="nucleotide sequence ID" value="NC_025128.1"/>
</dbReference>
<dbReference type="InterPro" id="IPR050390">
    <property type="entry name" value="C5-Methyltransferase"/>
</dbReference>
<keyword evidence="3 7" id="KW-0808">Transferase</keyword>
<evidence type="ECO:0000256" key="7">
    <source>
        <dbReference type="PROSITE-ProRule" id="PRU01016"/>
    </source>
</evidence>
<keyword evidence="2 7" id="KW-0489">Methyltransferase</keyword>
<dbReference type="GO" id="GO:0009307">
    <property type="term" value="P:DNA restriction-modification system"/>
    <property type="evidence" value="ECO:0007669"/>
    <property type="project" value="UniProtKB-KW"/>
</dbReference>
<feature type="active site" evidence="7">
    <location>
        <position position="72"/>
    </location>
</feature>
<evidence type="ECO:0000256" key="5">
    <source>
        <dbReference type="ARBA" id="ARBA00022747"/>
    </source>
</evidence>
<evidence type="ECO:0000313" key="8">
    <source>
        <dbReference type="EMBL" id="CDM12471.1"/>
    </source>
</evidence>
<evidence type="ECO:0000256" key="3">
    <source>
        <dbReference type="ARBA" id="ARBA00022679"/>
    </source>
</evidence>
<dbReference type="PRINTS" id="PR00105">
    <property type="entry name" value="C5METTRFRASE"/>
</dbReference>
<reference evidence="8" key="1">
    <citation type="journal article" date="2014" name="Genome Announc.">
        <title>Complete Nucleotide Sequence of pVv01, a P1-Like Plasmid Prophage of Vibrio vulnificus.</title>
        <authorList>
            <person name="Hammerl J.A."/>
            <person name="Klevanskaa K."/>
            <person name="Strauch E."/>
            <person name="Hertwig S."/>
        </authorList>
    </citation>
    <scope>NUCLEOTIDE SEQUENCE</scope>
    <source>
        <strain evidence="8">48/10</strain>
    </source>
</reference>
<evidence type="ECO:0000256" key="2">
    <source>
        <dbReference type="ARBA" id="ARBA00022603"/>
    </source>
</evidence>
<protein>
    <recommendedName>
        <fullName evidence="1">DNA (cytosine-5-)-methyltransferase</fullName>
        <ecNumber evidence="1">2.1.1.37</ecNumber>
    </recommendedName>
</protein>
<evidence type="ECO:0000256" key="4">
    <source>
        <dbReference type="ARBA" id="ARBA00022691"/>
    </source>
</evidence>
<dbReference type="SUPFAM" id="SSF53335">
    <property type="entry name" value="S-adenosyl-L-methionine-dependent methyltransferases"/>
    <property type="match status" value="1"/>
</dbReference>
<dbReference type="EC" id="2.1.1.37" evidence="1"/>
<sequence length="304" mass="33519">MRGIDLFAGAGGTTTGAKAAGIDVVWAANHNPVAVEFHAKNHPETLHVCQDLHQADWSAVPEHDIVFASPCCQGHSRAAGAKKKTHKADLSRSTAWAVVSCLEAHRTPVAIIENVLDFRKWELFEVWTMAMGKLGYSLSINEVDAADLGVPQSRVRLFIVATRSKHPIELKLPKRERVPAKSFLDLNPEGYQWDLVENRVEATRNRVKNGRAEFGDIFLDAAYGTERSGRSIHKPLGTVTTNNKHSLVIGDKIRPLSLREIAAAQTFPEGYMFPDSKTQTKLMIGNAVPPLMAKEIIRSVMLSL</sequence>
<comment type="catalytic activity">
    <reaction evidence="6">
        <text>a 2'-deoxycytidine in DNA + S-adenosyl-L-methionine = a 5-methyl-2'-deoxycytidine in DNA + S-adenosyl-L-homocysteine + H(+)</text>
        <dbReference type="Rhea" id="RHEA:13681"/>
        <dbReference type="Rhea" id="RHEA-COMP:11369"/>
        <dbReference type="Rhea" id="RHEA-COMP:11370"/>
        <dbReference type="ChEBI" id="CHEBI:15378"/>
        <dbReference type="ChEBI" id="CHEBI:57856"/>
        <dbReference type="ChEBI" id="CHEBI:59789"/>
        <dbReference type="ChEBI" id="CHEBI:85452"/>
        <dbReference type="ChEBI" id="CHEBI:85454"/>
        <dbReference type="EC" id="2.1.1.37"/>
    </reaction>
</comment>
<keyword evidence="4 7" id="KW-0949">S-adenosyl-L-methionine</keyword>
<name>A0AAI9ELW2_VIBVL</name>
<evidence type="ECO:0000256" key="1">
    <source>
        <dbReference type="ARBA" id="ARBA00011975"/>
    </source>
</evidence>
<dbReference type="InterPro" id="IPR001525">
    <property type="entry name" value="C5_MeTfrase"/>
</dbReference>